<evidence type="ECO:0000313" key="1">
    <source>
        <dbReference type="EMBL" id="KOG90848.1"/>
    </source>
</evidence>
<dbReference type="EMBL" id="LGUT01000525">
    <property type="protein sequence ID" value="KOG90848.1"/>
    <property type="molecule type" value="Genomic_DNA"/>
</dbReference>
<accession>A0ABR5JBL4</accession>
<evidence type="ECO:0000313" key="2">
    <source>
        <dbReference type="Proteomes" id="UP000037020"/>
    </source>
</evidence>
<comment type="caution">
    <text evidence="1">The sequence shown here is derived from an EMBL/GenBank/DDBJ whole genome shotgun (WGS) entry which is preliminary data.</text>
</comment>
<organism evidence="1 2">
    <name type="scientific">Streptomyces varsoviensis</name>
    <dbReference type="NCBI Taxonomy" id="67373"/>
    <lineage>
        <taxon>Bacteria</taxon>
        <taxon>Bacillati</taxon>
        <taxon>Actinomycetota</taxon>
        <taxon>Actinomycetes</taxon>
        <taxon>Kitasatosporales</taxon>
        <taxon>Streptomycetaceae</taxon>
        <taxon>Streptomyces</taxon>
    </lineage>
</organism>
<keyword evidence="2" id="KW-1185">Reference proteome</keyword>
<dbReference type="Proteomes" id="UP000037020">
    <property type="component" value="Unassembled WGS sequence"/>
</dbReference>
<protein>
    <submittedName>
        <fullName evidence="1">Uncharacterized protein</fullName>
    </submittedName>
</protein>
<name>A0ABR5JBL4_9ACTN</name>
<sequence>MGDTPDLAFIAQIEERADELLRAAAALYLDGPSFQGRSPSMRTEILPCGMFEYLIVVRQERLYITHVTPWPL</sequence>
<proteinExistence type="predicted"/>
<gene>
    <name evidence="1" type="ORF">ADK38_06435</name>
</gene>
<reference evidence="1 2" key="1">
    <citation type="submission" date="2015-07" db="EMBL/GenBank/DDBJ databases">
        <authorList>
            <person name="Ju K.-S."/>
            <person name="Doroghazi J.R."/>
            <person name="Metcalf W.W."/>
        </authorList>
    </citation>
    <scope>NUCLEOTIDE SEQUENCE [LARGE SCALE GENOMIC DNA]</scope>
    <source>
        <strain evidence="1 2">NRRL B-3589</strain>
    </source>
</reference>